<protein>
    <submittedName>
        <fullName evidence="1">Uncharacterized protein</fullName>
    </submittedName>
</protein>
<sequence length="96" mass="10723">MEGCFVAQVVTHAAKQELVATLISQSNHFFPVKHSPPQLSQSSSREHLTQQEEALLIKLVVLLLHLQYLPVPKWWVQKSVIGVGIPAQMVSPLRGF</sequence>
<keyword evidence="2" id="KW-1185">Reference proteome</keyword>
<proteinExistence type="predicted"/>
<reference evidence="1" key="1">
    <citation type="submission" date="2022-11" db="EMBL/GenBank/DDBJ databases">
        <authorList>
            <person name="Hyden B.L."/>
            <person name="Feng K."/>
            <person name="Yates T."/>
            <person name="Jawdy S."/>
            <person name="Smart L.B."/>
            <person name="Muchero W."/>
        </authorList>
    </citation>
    <scope>NUCLEOTIDE SEQUENCE</scope>
    <source>
        <tissue evidence="1">Shoot tip</tissue>
    </source>
</reference>
<comment type="caution">
    <text evidence="1">The sequence shown here is derived from an EMBL/GenBank/DDBJ whole genome shotgun (WGS) entry which is preliminary data.</text>
</comment>
<dbReference type="Proteomes" id="UP001151529">
    <property type="component" value="Chromosome 14"/>
</dbReference>
<organism evidence="1 2">
    <name type="scientific">Salix viminalis</name>
    <name type="common">Common osier</name>
    <name type="synonym">Basket willow</name>
    <dbReference type="NCBI Taxonomy" id="40686"/>
    <lineage>
        <taxon>Eukaryota</taxon>
        <taxon>Viridiplantae</taxon>
        <taxon>Streptophyta</taxon>
        <taxon>Embryophyta</taxon>
        <taxon>Tracheophyta</taxon>
        <taxon>Spermatophyta</taxon>
        <taxon>Magnoliopsida</taxon>
        <taxon>eudicotyledons</taxon>
        <taxon>Gunneridae</taxon>
        <taxon>Pentapetalae</taxon>
        <taxon>rosids</taxon>
        <taxon>fabids</taxon>
        <taxon>Malpighiales</taxon>
        <taxon>Salicaceae</taxon>
        <taxon>Saliceae</taxon>
        <taxon>Salix</taxon>
    </lineage>
</organism>
<name>A0A9Q0NSB7_SALVM</name>
<dbReference type="AlphaFoldDB" id="A0A9Q0NSB7"/>
<evidence type="ECO:0000313" key="1">
    <source>
        <dbReference type="EMBL" id="KAJ6675028.1"/>
    </source>
</evidence>
<dbReference type="EMBL" id="JAPFFL010000016">
    <property type="protein sequence ID" value="KAJ6675028.1"/>
    <property type="molecule type" value="Genomic_DNA"/>
</dbReference>
<reference evidence="1" key="2">
    <citation type="journal article" date="2023" name="Int. J. Mol. Sci.">
        <title>De Novo Assembly and Annotation of 11 Diverse Shrub Willow (Salix) Genomes Reveals Novel Gene Organization in Sex-Linked Regions.</title>
        <authorList>
            <person name="Hyden B."/>
            <person name="Feng K."/>
            <person name="Yates T.B."/>
            <person name="Jawdy S."/>
            <person name="Cereghino C."/>
            <person name="Smart L.B."/>
            <person name="Muchero W."/>
        </authorList>
    </citation>
    <scope>NUCLEOTIDE SEQUENCE [LARGE SCALE GENOMIC DNA]</scope>
    <source>
        <tissue evidence="1">Shoot tip</tissue>
    </source>
</reference>
<evidence type="ECO:0000313" key="2">
    <source>
        <dbReference type="Proteomes" id="UP001151529"/>
    </source>
</evidence>
<gene>
    <name evidence="1" type="ORF">OIU85_011226</name>
</gene>
<accession>A0A9Q0NSB7</accession>